<dbReference type="RefSeq" id="WP_169718708.1">
    <property type="nucleotide sequence ID" value="NZ_AP019823.1"/>
</dbReference>
<name>A0A510JF56_9FUSO</name>
<protein>
    <recommendedName>
        <fullName evidence="3">Mu-like prophage protein Com</fullName>
    </recommendedName>
</protein>
<dbReference type="AlphaFoldDB" id="A0A510JF56"/>
<dbReference type="EMBL" id="AP019823">
    <property type="protein sequence ID" value="BBM37867.1"/>
    <property type="molecule type" value="Genomic_DNA"/>
</dbReference>
<reference evidence="1 2" key="1">
    <citation type="submission" date="2019-07" db="EMBL/GenBank/DDBJ databases">
        <title>Complete Genome Sequence of Leptotrichia hofstadii Strain JCM16775.</title>
        <authorList>
            <person name="Watanabe S."/>
            <person name="Cui L."/>
        </authorList>
    </citation>
    <scope>NUCLEOTIDE SEQUENCE [LARGE SCALE GENOMIC DNA]</scope>
    <source>
        <strain evidence="1 2">JCM16775</strain>
    </source>
</reference>
<dbReference type="Proteomes" id="UP000321892">
    <property type="component" value="Chromosome"/>
</dbReference>
<keyword evidence="2" id="KW-1185">Reference proteome</keyword>
<dbReference type="KEGG" id="lhf:JCM16775_0562"/>
<organism evidence="1 2">
    <name type="scientific">Leptotrichia hofstadii</name>
    <dbReference type="NCBI Taxonomy" id="157688"/>
    <lineage>
        <taxon>Bacteria</taxon>
        <taxon>Fusobacteriati</taxon>
        <taxon>Fusobacteriota</taxon>
        <taxon>Fusobacteriia</taxon>
        <taxon>Fusobacteriales</taxon>
        <taxon>Leptotrichiaceae</taxon>
        <taxon>Leptotrichia</taxon>
    </lineage>
</organism>
<proteinExistence type="predicted"/>
<sequence length="50" mass="5679">MKSVYCKHCGTFLFGIENNRIYYVAKCKKCGKVNYGNTAPVFKPKKKSGK</sequence>
<accession>A0A510JF56</accession>
<evidence type="ECO:0000313" key="2">
    <source>
        <dbReference type="Proteomes" id="UP000321892"/>
    </source>
</evidence>
<evidence type="ECO:0000313" key="1">
    <source>
        <dbReference type="EMBL" id="BBM37867.1"/>
    </source>
</evidence>
<gene>
    <name evidence="1" type="ORF">JCM16775_0562</name>
</gene>
<evidence type="ECO:0008006" key="3">
    <source>
        <dbReference type="Google" id="ProtNLM"/>
    </source>
</evidence>